<evidence type="ECO:0000313" key="1">
    <source>
        <dbReference type="EMBL" id="KAJ1170693.1"/>
    </source>
</evidence>
<evidence type="ECO:0000313" key="2">
    <source>
        <dbReference type="Proteomes" id="UP001066276"/>
    </source>
</evidence>
<comment type="caution">
    <text evidence="1">The sequence shown here is derived from an EMBL/GenBank/DDBJ whole genome shotgun (WGS) entry which is preliminary data.</text>
</comment>
<dbReference type="Proteomes" id="UP001066276">
    <property type="component" value="Chromosome 4_1"/>
</dbReference>
<keyword evidence="2" id="KW-1185">Reference proteome</keyword>
<dbReference type="AlphaFoldDB" id="A0AAV7T3Z4"/>
<gene>
    <name evidence="1" type="ORF">NDU88_002566</name>
</gene>
<name>A0AAV7T3Z4_PLEWA</name>
<reference evidence="1" key="1">
    <citation type="journal article" date="2022" name="bioRxiv">
        <title>Sequencing and chromosome-scale assembly of the giantPleurodeles waltlgenome.</title>
        <authorList>
            <person name="Brown T."/>
            <person name="Elewa A."/>
            <person name="Iarovenko S."/>
            <person name="Subramanian E."/>
            <person name="Araus A.J."/>
            <person name="Petzold A."/>
            <person name="Susuki M."/>
            <person name="Suzuki K.-i.T."/>
            <person name="Hayashi T."/>
            <person name="Toyoda A."/>
            <person name="Oliveira C."/>
            <person name="Osipova E."/>
            <person name="Leigh N.D."/>
            <person name="Simon A."/>
            <person name="Yun M.H."/>
        </authorList>
    </citation>
    <scope>NUCLEOTIDE SEQUENCE</scope>
    <source>
        <strain evidence="1">20211129_DDA</strain>
        <tissue evidence="1">Liver</tissue>
    </source>
</reference>
<dbReference type="EMBL" id="JANPWB010000007">
    <property type="protein sequence ID" value="KAJ1170693.1"/>
    <property type="molecule type" value="Genomic_DNA"/>
</dbReference>
<accession>A0AAV7T3Z4</accession>
<protein>
    <submittedName>
        <fullName evidence="1">Uncharacterized protein</fullName>
    </submittedName>
</protein>
<proteinExistence type="predicted"/>
<sequence>MEHLEHCLTQDKREVAGPERTYGLVAKAERWAKWGTVGMRQLNPGRGPGTQHVATFLILELRLNSDSYRANRKLEERYEKENIESIAA</sequence>
<organism evidence="1 2">
    <name type="scientific">Pleurodeles waltl</name>
    <name type="common">Iberian ribbed newt</name>
    <dbReference type="NCBI Taxonomy" id="8319"/>
    <lineage>
        <taxon>Eukaryota</taxon>
        <taxon>Metazoa</taxon>
        <taxon>Chordata</taxon>
        <taxon>Craniata</taxon>
        <taxon>Vertebrata</taxon>
        <taxon>Euteleostomi</taxon>
        <taxon>Amphibia</taxon>
        <taxon>Batrachia</taxon>
        <taxon>Caudata</taxon>
        <taxon>Salamandroidea</taxon>
        <taxon>Salamandridae</taxon>
        <taxon>Pleurodelinae</taxon>
        <taxon>Pleurodeles</taxon>
    </lineage>
</organism>